<keyword evidence="2" id="KW-0328">Glycosyltransferase</keyword>
<evidence type="ECO:0000256" key="3">
    <source>
        <dbReference type="ARBA" id="ARBA00022679"/>
    </source>
</evidence>
<sequence length="276" mass="31845">MPHQLALLTVVYENYQVLDDFLRSLEKQTNRHFELFIADASAHKKKLTSNALPVTKLSIANRGYAYAINIALKEAIKKGLDNFCVLNDDTQLSDNFVEKAIDVLQKHKNTLIGGKIYYAPGYEYHKNRYRQEEKGKVIWYAGGRIEWSQVLTLHLGVDEVDAGQFARPGKTEFITGCLVCFDKKVVDKIGFWDENYFLYYEDADYCLKAKNAGIDLYYDPQLIIWHKHAQSTQGSGSKLHEHYQKLNQLRFGLKYAPWKTKVHLLKNYLGAKLLGR</sequence>
<dbReference type="InterPro" id="IPR029044">
    <property type="entry name" value="Nucleotide-diphossugar_trans"/>
</dbReference>
<dbReference type="SUPFAM" id="SSF53448">
    <property type="entry name" value="Nucleotide-diphospho-sugar transferases"/>
    <property type="match status" value="1"/>
</dbReference>
<dbReference type="GO" id="GO:0016757">
    <property type="term" value="F:glycosyltransferase activity"/>
    <property type="evidence" value="ECO:0007669"/>
    <property type="project" value="UniProtKB-KW"/>
</dbReference>
<keyword evidence="3" id="KW-0808">Transferase</keyword>
<evidence type="ECO:0008006" key="6">
    <source>
        <dbReference type="Google" id="ProtNLM"/>
    </source>
</evidence>
<dbReference type="Pfam" id="PF13641">
    <property type="entry name" value="Glyco_tranf_2_3"/>
    <property type="match status" value="1"/>
</dbReference>
<reference evidence="4 5" key="1">
    <citation type="journal article" date="2016" name="Nat. Commun.">
        <title>Thousands of microbial genomes shed light on interconnected biogeochemical processes in an aquifer system.</title>
        <authorList>
            <person name="Anantharaman K."/>
            <person name="Brown C.T."/>
            <person name="Hug L.A."/>
            <person name="Sharon I."/>
            <person name="Castelle C.J."/>
            <person name="Probst A.J."/>
            <person name="Thomas B.C."/>
            <person name="Singh A."/>
            <person name="Wilkins M.J."/>
            <person name="Karaoz U."/>
            <person name="Brodie E.L."/>
            <person name="Williams K.H."/>
            <person name="Hubbard S.S."/>
            <person name="Banfield J.F."/>
        </authorList>
    </citation>
    <scope>NUCLEOTIDE SEQUENCE [LARGE SCALE GENOMIC DNA]</scope>
</reference>
<dbReference type="PANTHER" id="PTHR43179:SF12">
    <property type="entry name" value="GALACTOFURANOSYLTRANSFERASE GLFT2"/>
    <property type="match status" value="1"/>
</dbReference>
<protein>
    <recommendedName>
        <fullName evidence="6">Glycosyltransferase 2-like domain-containing protein</fullName>
    </recommendedName>
</protein>
<dbReference type="Proteomes" id="UP000176803">
    <property type="component" value="Unassembled WGS sequence"/>
</dbReference>
<dbReference type="PANTHER" id="PTHR43179">
    <property type="entry name" value="RHAMNOSYLTRANSFERASE WBBL"/>
    <property type="match status" value="1"/>
</dbReference>
<gene>
    <name evidence="4" type="ORF">A3F03_00605</name>
</gene>
<dbReference type="EMBL" id="MGAC01000010">
    <property type="protein sequence ID" value="OGK38511.1"/>
    <property type="molecule type" value="Genomic_DNA"/>
</dbReference>
<dbReference type="AlphaFoldDB" id="A0A1F7I579"/>
<dbReference type="Gene3D" id="3.90.550.10">
    <property type="entry name" value="Spore Coat Polysaccharide Biosynthesis Protein SpsA, Chain A"/>
    <property type="match status" value="1"/>
</dbReference>
<comment type="similarity">
    <text evidence="1">Belongs to the glycosyltransferase 2 family.</text>
</comment>
<evidence type="ECO:0000313" key="4">
    <source>
        <dbReference type="EMBL" id="OGK38511.1"/>
    </source>
</evidence>
<evidence type="ECO:0000256" key="1">
    <source>
        <dbReference type="ARBA" id="ARBA00006739"/>
    </source>
</evidence>
<evidence type="ECO:0000313" key="5">
    <source>
        <dbReference type="Proteomes" id="UP000176803"/>
    </source>
</evidence>
<name>A0A1F7I579_9BACT</name>
<accession>A0A1F7I579</accession>
<comment type="caution">
    <text evidence="4">The sequence shown here is derived from an EMBL/GenBank/DDBJ whole genome shotgun (WGS) entry which is preliminary data.</text>
</comment>
<evidence type="ECO:0000256" key="2">
    <source>
        <dbReference type="ARBA" id="ARBA00022676"/>
    </source>
</evidence>
<proteinExistence type="inferred from homology"/>
<organism evidence="4 5">
    <name type="scientific">Candidatus Roizmanbacteria bacterium RIFCSPHIGHO2_12_FULL_41_11</name>
    <dbReference type="NCBI Taxonomy" id="1802052"/>
    <lineage>
        <taxon>Bacteria</taxon>
        <taxon>Candidatus Roizmaniibacteriota</taxon>
    </lineage>
</organism>